<dbReference type="PANTHER" id="PTHR43776">
    <property type="entry name" value="TRANSPORT ATP-BINDING PROTEIN"/>
    <property type="match status" value="1"/>
</dbReference>
<feature type="domain" description="ABC transporter" evidence="6">
    <location>
        <begin position="8"/>
        <end position="253"/>
    </location>
</feature>
<keyword evidence="2" id="KW-0813">Transport</keyword>
<comment type="similarity">
    <text evidence="1">Belongs to the ABC transporter superfamily.</text>
</comment>
<proteinExistence type="inferred from homology"/>
<organism evidence="7 8">
    <name type="scientific">Acrocarpospora macrocephala</name>
    <dbReference type="NCBI Taxonomy" id="150177"/>
    <lineage>
        <taxon>Bacteria</taxon>
        <taxon>Bacillati</taxon>
        <taxon>Actinomycetota</taxon>
        <taxon>Actinomycetes</taxon>
        <taxon>Streptosporangiales</taxon>
        <taxon>Streptosporangiaceae</taxon>
        <taxon>Acrocarpospora</taxon>
    </lineage>
</organism>
<gene>
    <name evidence="7" type="ORF">Amac_029610</name>
</gene>
<dbReference type="FunFam" id="3.40.50.300:FF:000016">
    <property type="entry name" value="Oligopeptide ABC transporter ATP-binding component"/>
    <property type="match status" value="1"/>
</dbReference>
<dbReference type="Gene3D" id="3.40.50.300">
    <property type="entry name" value="P-loop containing nucleotide triphosphate hydrolases"/>
    <property type="match status" value="1"/>
</dbReference>
<dbReference type="AlphaFoldDB" id="A0A5M3WJH8"/>
<dbReference type="CDD" id="cd03257">
    <property type="entry name" value="ABC_NikE_OppD_transporters"/>
    <property type="match status" value="1"/>
</dbReference>
<dbReference type="Proteomes" id="UP000331127">
    <property type="component" value="Unassembled WGS sequence"/>
</dbReference>
<dbReference type="InterPro" id="IPR017871">
    <property type="entry name" value="ABC_transporter-like_CS"/>
</dbReference>
<sequence>MNQPLLDVQSLSVTYGGRGRRSTSMHALADVSFSVERGKTLAVVGESGSGKSTAARAILRLVEARGGRVLLNGTDILSLDRRELRRRRRDMQIVLQDPYSSLDPSSTVGDSVAEPLRVHRRDLDAAGRRELVASAFERVGLSTHHLGRYPYEFSGGQRQRIAIARAIVIEPELVILDEAVSALDVSTQSQVLNLLRDLQTDMGMTYLFITHDLSVVRNLADDVVVLRSGEIVERGETATVYRDPQHPYTRTLLDAVPLPDPQAQRRRRAQRRRAARGDAGDGQDASPVALSA</sequence>
<feature type="region of interest" description="Disordered" evidence="5">
    <location>
        <begin position="256"/>
        <end position="292"/>
    </location>
</feature>
<dbReference type="RefSeq" id="WP_218041077.1">
    <property type="nucleotide sequence ID" value="NZ_BAAAHL010000069.1"/>
</dbReference>
<protein>
    <submittedName>
        <fullName evidence="7">Peptide ABC transporter ATP-binding protein</fullName>
    </submittedName>
</protein>
<dbReference type="EMBL" id="BLAE01000015">
    <property type="protein sequence ID" value="GES09365.1"/>
    <property type="molecule type" value="Genomic_DNA"/>
</dbReference>
<evidence type="ECO:0000256" key="3">
    <source>
        <dbReference type="ARBA" id="ARBA00022741"/>
    </source>
</evidence>
<evidence type="ECO:0000313" key="7">
    <source>
        <dbReference type="EMBL" id="GES09365.1"/>
    </source>
</evidence>
<dbReference type="SUPFAM" id="SSF52540">
    <property type="entry name" value="P-loop containing nucleoside triphosphate hydrolases"/>
    <property type="match status" value="1"/>
</dbReference>
<dbReference type="InterPro" id="IPR027417">
    <property type="entry name" value="P-loop_NTPase"/>
</dbReference>
<dbReference type="GO" id="GO:0005524">
    <property type="term" value="F:ATP binding"/>
    <property type="evidence" value="ECO:0007669"/>
    <property type="project" value="UniProtKB-KW"/>
</dbReference>
<dbReference type="InterPro" id="IPR013563">
    <property type="entry name" value="Oligopep_ABC_C"/>
</dbReference>
<dbReference type="Pfam" id="PF00005">
    <property type="entry name" value="ABC_tran"/>
    <property type="match status" value="1"/>
</dbReference>
<dbReference type="InterPro" id="IPR050319">
    <property type="entry name" value="ABC_transp_ATP-bind"/>
</dbReference>
<evidence type="ECO:0000256" key="1">
    <source>
        <dbReference type="ARBA" id="ARBA00005417"/>
    </source>
</evidence>
<evidence type="ECO:0000256" key="2">
    <source>
        <dbReference type="ARBA" id="ARBA00022448"/>
    </source>
</evidence>
<evidence type="ECO:0000313" key="8">
    <source>
        <dbReference type="Proteomes" id="UP000331127"/>
    </source>
</evidence>
<dbReference type="SMART" id="SM00382">
    <property type="entry name" value="AAA"/>
    <property type="match status" value="1"/>
</dbReference>
<dbReference type="PROSITE" id="PS00211">
    <property type="entry name" value="ABC_TRANSPORTER_1"/>
    <property type="match status" value="1"/>
</dbReference>
<name>A0A5M3WJH8_9ACTN</name>
<dbReference type="GO" id="GO:0015833">
    <property type="term" value="P:peptide transport"/>
    <property type="evidence" value="ECO:0007669"/>
    <property type="project" value="InterPro"/>
</dbReference>
<dbReference type="Pfam" id="PF08352">
    <property type="entry name" value="oligo_HPY"/>
    <property type="match status" value="1"/>
</dbReference>
<accession>A0A5M3WJH8</accession>
<dbReference type="InterPro" id="IPR003439">
    <property type="entry name" value="ABC_transporter-like_ATP-bd"/>
</dbReference>
<dbReference type="GO" id="GO:0055085">
    <property type="term" value="P:transmembrane transport"/>
    <property type="evidence" value="ECO:0007669"/>
    <property type="project" value="UniProtKB-ARBA"/>
</dbReference>
<feature type="compositionally biased region" description="Basic residues" evidence="5">
    <location>
        <begin position="264"/>
        <end position="274"/>
    </location>
</feature>
<dbReference type="PROSITE" id="PS50893">
    <property type="entry name" value="ABC_TRANSPORTER_2"/>
    <property type="match status" value="1"/>
</dbReference>
<comment type="caution">
    <text evidence="7">The sequence shown here is derived from an EMBL/GenBank/DDBJ whole genome shotgun (WGS) entry which is preliminary data.</text>
</comment>
<dbReference type="PANTHER" id="PTHR43776:SF7">
    <property type="entry name" value="D,D-DIPEPTIDE TRANSPORT ATP-BINDING PROTEIN DDPF-RELATED"/>
    <property type="match status" value="1"/>
</dbReference>
<evidence type="ECO:0000259" key="6">
    <source>
        <dbReference type="PROSITE" id="PS50893"/>
    </source>
</evidence>
<reference evidence="7 8" key="1">
    <citation type="submission" date="2019-10" db="EMBL/GenBank/DDBJ databases">
        <title>Whole genome shotgun sequence of Acrocarpospora macrocephala NBRC 16266.</title>
        <authorList>
            <person name="Ichikawa N."/>
            <person name="Kimura A."/>
            <person name="Kitahashi Y."/>
            <person name="Komaki H."/>
            <person name="Oguchi A."/>
        </authorList>
    </citation>
    <scope>NUCLEOTIDE SEQUENCE [LARGE SCALE GENOMIC DNA]</scope>
    <source>
        <strain evidence="7 8">NBRC 16266</strain>
    </source>
</reference>
<evidence type="ECO:0000256" key="4">
    <source>
        <dbReference type="ARBA" id="ARBA00022840"/>
    </source>
</evidence>
<keyword evidence="8" id="KW-1185">Reference proteome</keyword>
<keyword evidence="4 7" id="KW-0067">ATP-binding</keyword>
<evidence type="ECO:0000256" key="5">
    <source>
        <dbReference type="SAM" id="MobiDB-lite"/>
    </source>
</evidence>
<keyword evidence="3" id="KW-0547">Nucleotide-binding</keyword>
<dbReference type="InterPro" id="IPR003593">
    <property type="entry name" value="AAA+_ATPase"/>
</dbReference>
<dbReference type="GO" id="GO:0016887">
    <property type="term" value="F:ATP hydrolysis activity"/>
    <property type="evidence" value="ECO:0007669"/>
    <property type="project" value="InterPro"/>
</dbReference>